<dbReference type="Proteomes" id="UP001163321">
    <property type="component" value="Chromosome 3"/>
</dbReference>
<evidence type="ECO:0000313" key="1">
    <source>
        <dbReference type="EMBL" id="KAI9914867.1"/>
    </source>
</evidence>
<gene>
    <name evidence="1" type="ORF">PsorP6_007231</name>
</gene>
<name>A0ACC0W8G9_9STRA</name>
<dbReference type="EMBL" id="CM047582">
    <property type="protein sequence ID" value="KAI9914867.1"/>
    <property type="molecule type" value="Genomic_DNA"/>
</dbReference>
<keyword evidence="2" id="KW-1185">Reference proteome</keyword>
<proteinExistence type="predicted"/>
<reference evidence="1 2" key="1">
    <citation type="journal article" date="2022" name="bioRxiv">
        <title>The genome of the oomycete Peronosclerospora sorghi, a cosmopolitan pathogen of maize and sorghum, is inflated with dispersed pseudogenes.</title>
        <authorList>
            <person name="Fletcher K."/>
            <person name="Martin F."/>
            <person name="Isakeit T."/>
            <person name="Cavanaugh K."/>
            <person name="Magill C."/>
            <person name="Michelmore R."/>
        </authorList>
    </citation>
    <scope>NUCLEOTIDE SEQUENCE [LARGE SCALE GENOMIC DNA]</scope>
    <source>
        <strain evidence="1">P6</strain>
    </source>
</reference>
<sequence length="132" mass="15377">MSSISRWRTDRGTLQELTSVCEEQRVDWIKGTSKAVTLEMYSPLKQVKTFGMRFNRDGSLVYGFQLKDKTRLRNPLSVLETLYLGESFQRNKYDCLLREQPKVRAQAYPHRSMIGSQCNRPSTCDLHTTSYD</sequence>
<evidence type="ECO:0000313" key="2">
    <source>
        <dbReference type="Proteomes" id="UP001163321"/>
    </source>
</evidence>
<organism evidence="1 2">
    <name type="scientific">Peronosclerospora sorghi</name>
    <dbReference type="NCBI Taxonomy" id="230839"/>
    <lineage>
        <taxon>Eukaryota</taxon>
        <taxon>Sar</taxon>
        <taxon>Stramenopiles</taxon>
        <taxon>Oomycota</taxon>
        <taxon>Peronosporomycetes</taxon>
        <taxon>Peronosporales</taxon>
        <taxon>Peronosporaceae</taxon>
        <taxon>Peronosclerospora</taxon>
    </lineage>
</organism>
<accession>A0ACC0W8G9</accession>
<protein>
    <submittedName>
        <fullName evidence="1">Uncharacterized protein</fullName>
    </submittedName>
</protein>
<comment type="caution">
    <text evidence="1">The sequence shown here is derived from an EMBL/GenBank/DDBJ whole genome shotgun (WGS) entry which is preliminary data.</text>
</comment>